<dbReference type="RefSeq" id="WP_190446643.1">
    <property type="nucleotide sequence ID" value="NZ_JAMPLM010000024.1"/>
</dbReference>
<reference evidence="2 3" key="1">
    <citation type="submission" date="2022-04" db="EMBL/GenBank/DDBJ databases">
        <title>Positive selection, recombination, and allopatry shape intraspecific diversity of widespread and dominant cyanobacteria.</title>
        <authorList>
            <person name="Wei J."/>
            <person name="Shu W."/>
            <person name="Hu C."/>
        </authorList>
    </citation>
    <scope>NUCLEOTIDE SEQUENCE [LARGE SCALE GENOMIC DNA]</scope>
    <source>
        <strain evidence="2 3">AS-A4</strain>
    </source>
</reference>
<protein>
    <recommendedName>
        <fullName evidence="1">Winged helix domain-containing protein</fullName>
    </recommendedName>
</protein>
<evidence type="ECO:0000259" key="1">
    <source>
        <dbReference type="Pfam" id="PF22977"/>
    </source>
</evidence>
<evidence type="ECO:0000313" key="2">
    <source>
        <dbReference type="EMBL" id="MEP1060945.1"/>
    </source>
</evidence>
<proteinExistence type="predicted"/>
<comment type="caution">
    <text evidence="2">The sequence shown here is derived from an EMBL/GenBank/DDBJ whole genome shotgun (WGS) entry which is preliminary data.</text>
</comment>
<feature type="domain" description="Winged helix" evidence="1">
    <location>
        <begin position="31"/>
        <end position="161"/>
    </location>
</feature>
<dbReference type="EMBL" id="JAMPLM010000024">
    <property type="protein sequence ID" value="MEP1060945.1"/>
    <property type="molecule type" value="Genomic_DNA"/>
</dbReference>
<dbReference type="Pfam" id="PF22977">
    <property type="entry name" value="WHD"/>
    <property type="match status" value="1"/>
</dbReference>
<organism evidence="2 3">
    <name type="scientific">Stenomitos frigidus AS-A4</name>
    <dbReference type="NCBI Taxonomy" id="2933935"/>
    <lineage>
        <taxon>Bacteria</taxon>
        <taxon>Bacillati</taxon>
        <taxon>Cyanobacteriota</taxon>
        <taxon>Cyanophyceae</taxon>
        <taxon>Leptolyngbyales</taxon>
        <taxon>Leptolyngbyaceae</taxon>
        <taxon>Stenomitos</taxon>
    </lineage>
</organism>
<accession>A0ABV0KRF3</accession>
<gene>
    <name evidence="2" type="ORF">NDI38_21155</name>
</gene>
<keyword evidence="3" id="KW-1185">Reference proteome</keyword>
<sequence length="182" mass="20876">MTRAAPWHQQNAHHRSACLEWIKLRLQQWLPESEVTEAQVAEAMAARLAAAAMNPPLALVPLGKLFDLNWFEPSVLFICAAMELALWLTALCAQVHGNDDRPYPTFALVMEPLEEPMWRVLSPERSLRSWRLIEVQQAGSRELTSNLLKAEERVVSYLKGNHYMNMTLQRNQSLLMAGWFHD</sequence>
<dbReference type="Proteomes" id="UP001476950">
    <property type="component" value="Unassembled WGS sequence"/>
</dbReference>
<name>A0ABV0KRF3_9CYAN</name>
<dbReference type="InterPro" id="IPR054472">
    <property type="entry name" value="WHD"/>
</dbReference>
<evidence type="ECO:0000313" key="3">
    <source>
        <dbReference type="Proteomes" id="UP001476950"/>
    </source>
</evidence>